<evidence type="ECO:0000313" key="2">
    <source>
        <dbReference type="Proteomes" id="UP000199470"/>
    </source>
</evidence>
<dbReference type="Proteomes" id="UP000199470">
    <property type="component" value="Unassembled WGS sequence"/>
</dbReference>
<keyword evidence="2" id="KW-1185">Reference proteome</keyword>
<name>A0A1I4JNX4_9BURK</name>
<accession>A0A1I4JNX4</accession>
<reference evidence="1 2" key="1">
    <citation type="submission" date="2016-10" db="EMBL/GenBank/DDBJ databases">
        <authorList>
            <person name="de Groot N.N."/>
        </authorList>
    </citation>
    <scope>NUCLEOTIDE SEQUENCE [LARGE SCALE GENOMIC DNA]</scope>
    <source>
        <strain evidence="1 2">ATCC 43154</strain>
    </source>
</reference>
<sequence>MQRVGEVQAGLAGRESPLNCRAVFNDNVYLSQQMFNDSNCFLSAECVVAPHEPFKLKNNRLAYH</sequence>
<gene>
    <name evidence="1" type="ORF">SAMN02982985_01133</name>
</gene>
<dbReference type="EMBL" id="FOTW01000006">
    <property type="protein sequence ID" value="SFL68298.1"/>
    <property type="molecule type" value="Genomic_DNA"/>
</dbReference>
<proteinExistence type="predicted"/>
<organism evidence="1 2">
    <name type="scientific">Rugamonas rubra</name>
    <dbReference type="NCBI Taxonomy" id="758825"/>
    <lineage>
        <taxon>Bacteria</taxon>
        <taxon>Pseudomonadati</taxon>
        <taxon>Pseudomonadota</taxon>
        <taxon>Betaproteobacteria</taxon>
        <taxon>Burkholderiales</taxon>
        <taxon>Oxalobacteraceae</taxon>
        <taxon>Telluria group</taxon>
        <taxon>Rugamonas</taxon>
    </lineage>
</organism>
<dbReference type="AlphaFoldDB" id="A0A1I4JNX4"/>
<evidence type="ECO:0000313" key="1">
    <source>
        <dbReference type="EMBL" id="SFL68298.1"/>
    </source>
</evidence>
<protein>
    <submittedName>
        <fullName evidence="1">Uncharacterized protein</fullName>
    </submittedName>
</protein>